<protein>
    <submittedName>
        <fullName evidence="4">Putative PhoH-like protein</fullName>
    </submittedName>
</protein>
<dbReference type="Gene3D" id="3.40.50.300">
    <property type="entry name" value="P-loop containing nucleotide triphosphate hydrolases"/>
    <property type="match status" value="1"/>
</dbReference>
<feature type="domain" description="PhoH-like protein" evidence="3">
    <location>
        <begin position="37"/>
        <end position="242"/>
    </location>
</feature>
<dbReference type="InterPro" id="IPR003714">
    <property type="entry name" value="PhoH"/>
</dbReference>
<dbReference type="PANTHER" id="PTHR30473">
    <property type="entry name" value="PROTEIN PHOH"/>
    <property type="match status" value="1"/>
</dbReference>
<keyword evidence="2" id="KW-0067">ATP-binding</keyword>
<evidence type="ECO:0000259" key="3">
    <source>
        <dbReference type="Pfam" id="PF02562"/>
    </source>
</evidence>
<dbReference type="GO" id="GO:0005524">
    <property type="term" value="F:ATP binding"/>
    <property type="evidence" value="ECO:0007669"/>
    <property type="project" value="UniProtKB-KW"/>
</dbReference>
<dbReference type="InterPro" id="IPR051451">
    <property type="entry name" value="PhoH2-like"/>
</dbReference>
<organism evidence="4 5">
    <name type="scientific">Escherichia phage LAMP</name>
    <dbReference type="NCBI Taxonomy" id="2065191"/>
    <lineage>
        <taxon>Viruses</taxon>
        <taxon>Duplodnaviria</taxon>
        <taxon>Heunggongvirae</taxon>
        <taxon>Uroviricota</taxon>
        <taxon>Caudoviricetes</taxon>
        <taxon>Mktvariviridae</taxon>
        <taxon>Gordonclarkvirinae</taxon>
        <taxon>Kuravirus</taxon>
        <taxon>Kuravirus LAMP</taxon>
    </lineage>
</organism>
<evidence type="ECO:0000256" key="2">
    <source>
        <dbReference type="ARBA" id="ARBA00022840"/>
    </source>
</evidence>
<dbReference type="SUPFAM" id="SSF52540">
    <property type="entry name" value="P-loop containing nucleoside triphosphate hydrolases"/>
    <property type="match status" value="1"/>
</dbReference>
<dbReference type="PANTHER" id="PTHR30473:SF3">
    <property type="entry name" value="PROTEIN PHOH"/>
    <property type="match status" value="1"/>
</dbReference>
<dbReference type="Pfam" id="PF02562">
    <property type="entry name" value="PhoH"/>
    <property type="match status" value="1"/>
</dbReference>
<proteinExistence type="predicted"/>
<gene>
    <name evidence="4" type="ORF">phiL_060</name>
</gene>
<evidence type="ECO:0000256" key="1">
    <source>
        <dbReference type="ARBA" id="ARBA00022741"/>
    </source>
</evidence>
<evidence type="ECO:0000313" key="4">
    <source>
        <dbReference type="EMBL" id="AUM57629.1"/>
    </source>
</evidence>
<reference evidence="4 5" key="1">
    <citation type="submission" date="2017-12" db="EMBL/GenBank/DDBJ databases">
        <title>A novel LAMP bacteriophage infecting Escherichia coli.</title>
        <authorList>
            <person name="Golomidova A.K."/>
            <person name="Letarov A.V."/>
            <person name="Kostryukova E.S."/>
            <person name="Babenko V.V."/>
            <person name="Prokhorov N.S."/>
        </authorList>
    </citation>
    <scope>NUCLEOTIDE SEQUENCE [LARGE SCALE GENOMIC DNA]</scope>
</reference>
<evidence type="ECO:0000313" key="5">
    <source>
        <dbReference type="Proteomes" id="UP000240724"/>
    </source>
</evidence>
<keyword evidence="5" id="KW-1185">Reference proteome</keyword>
<dbReference type="InterPro" id="IPR027417">
    <property type="entry name" value="P-loop_NTPase"/>
</dbReference>
<keyword evidence="1" id="KW-0547">Nucleotide-binding</keyword>
<sequence length="249" mass="28141">MSRRQSRKESRKDLRREALVTRKGKREYEEVVLAKPVVPQNQFQSELLNAIKTKQVVFTDAPAGCGKTYVITSTVIDALKSGKIQKIILSRPSVGMGNSLGLLPGGMREKFEPYLMPIIDVITQRYGKGFYECQLGNSNIEFVPLEYLRGRSFNDAVVIVDEFQNTTKDEAFSIMTRLGETSQLFCMGDTNQHDMRGRESGLTWATNFIDEHDLYEFAEIVDGESDDIVRSGFCKAIVKAMEKGQEKCK</sequence>
<dbReference type="EMBL" id="MG673519">
    <property type="protein sequence ID" value="AUM57629.1"/>
    <property type="molecule type" value="Genomic_DNA"/>
</dbReference>
<dbReference type="Proteomes" id="UP000240724">
    <property type="component" value="Segment"/>
</dbReference>
<name>A0A2I6PD34_9CAUD</name>
<accession>A0A2I6PD34</accession>